<organism evidence="2 3">
    <name type="scientific">Lichenicola cladoniae</name>
    <dbReference type="NCBI Taxonomy" id="1484109"/>
    <lineage>
        <taxon>Bacteria</taxon>
        <taxon>Pseudomonadati</taxon>
        <taxon>Pseudomonadota</taxon>
        <taxon>Alphaproteobacteria</taxon>
        <taxon>Acetobacterales</taxon>
        <taxon>Acetobacteraceae</taxon>
        <taxon>Lichenicola</taxon>
    </lineage>
</organism>
<reference evidence="2 3" key="1">
    <citation type="journal article" date="2014" name="World J. Microbiol. Biotechnol.">
        <title>Biodiversity and physiological characteristics of Antarctic and Arctic lichens-associated bacteria.</title>
        <authorList>
            <person name="Lee Y.M."/>
            <person name="Kim E.H."/>
            <person name="Lee H.K."/>
            <person name="Hong S.G."/>
        </authorList>
    </citation>
    <scope>NUCLEOTIDE SEQUENCE [LARGE SCALE GENOMIC DNA]</scope>
    <source>
        <strain evidence="2 3">PAMC 26569</strain>
    </source>
</reference>
<dbReference type="NCBIfam" id="TIGR00199">
    <property type="entry name" value="PncC_domain"/>
    <property type="match status" value="1"/>
</dbReference>
<sequence length="168" mass="17051">MIGERTLAQARELLDLLAAAHLTVATAESCTGGLIAASLTHHAGSSASVLGGAVTYSNPMKHELLGVGMELFDRMGAVSSEVAAAMAEGALARSGADLAVSTTGIAGPGGGSPDKPVGLVWFGVSARGAPTRTRSMVLPGDRATIREAAVREALTMLRQAAVEAFPRR</sequence>
<name>A0A6M8HPL0_9PROT</name>
<dbReference type="InterPro" id="IPR008136">
    <property type="entry name" value="CinA_C"/>
</dbReference>
<dbReference type="EMBL" id="CP053708">
    <property type="protein sequence ID" value="QKE90292.1"/>
    <property type="molecule type" value="Genomic_DNA"/>
</dbReference>
<dbReference type="KEGG" id="lck:HN018_09795"/>
<evidence type="ECO:0000313" key="3">
    <source>
        <dbReference type="Proteomes" id="UP000500767"/>
    </source>
</evidence>
<dbReference type="SUPFAM" id="SSF142433">
    <property type="entry name" value="CinA-like"/>
    <property type="match status" value="1"/>
</dbReference>
<evidence type="ECO:0000313" key="2">
    <source>
        <dbReference type="EMBL" id="QKE90292.1"/>
    </source>
</evidence>
<dbReference type="InterPro" id="IPR036653">
    <property type="entry name" value="CinA-like_C"/>
</dbReference>
<dbReference type="Proteomes" id="UP000500767">
    <property type="component" value="Chromosome"/>
</dbReference>
<dbReference type="GO" id="GO:0016787">
    <property type="term" value="F:hydrolase activity"/>
    <property type="evidence" value="ECO:0007669"/>
    <property type="project" value="UniProtKB-KW"/>
</dbReference>
<proteinExistence type="predicted"/>
<feature type="domain" description="CinA C-terminal" evidence="1">
    <location>
        <begin position="10"/>
        <end position="159"/>
    </location>
</feature>
<protein>
    <submittedName>
        <fullName evidence="2">Nicotinamide-nucleotide amidohydrolase family protein</fullName>
    </submittedName>
</protein>
<dbReference type="RefSeq" id="WP_171834026.1">
    <property type="nucleotide sequence ID" value="NZ_CP053708.1"/>
</dbReference>
<evidence type="ECO:0000259" key="1">
    <source>
        <dbReference type="Pfam" id="PF02464"/>
    </source>
</evidence>
<dbReference type="Gene3D" id="3.90.950.20">
    <property type="entry name" value="CinA-like"/>
    <property type="match status" value="1"/>
</dbReference>
<dbReference type="AlphaFoldDB" id="A0A6M8HPL0"/>
<dbReference type="Pfam" id="PF02464">
    <property type="entry name" value="CinA"/>
    <property type="match status" value="1"/>
</dbReference>
<keyword evidence="2" id="KW-0378">Hydrolase</keyword>
<accession>A0A6M8HPL0</accession>
<gene>
    <name evidence="2" type="ORF">HN018_09795</name>
</gene>
<keyword evidence="3" id="KW-1185">Reference proteome</keyword>